<evidence type="ECO:0000256" key="3">
    <source>
        <dbReference type="SAM" id="Phobius"/>
    </source>
</evidence>
<protein>
    <recommendedName>
        <fullName evidence="6">Outer membrane protein beta-barrel domain-containing protein</fullName>
    </recommendedName>
</protein>
<dbReference type="RefSeq" id="WP_111410612.1">
    <property type="nucleotide sequence ID" value="NZ_QKXH01000008.1"/>
</dbReference>
<evidence type="ECO:0008006" key="6">
    <source>
        <dbReference type="Google" id="ProtNLM"/>
    </source>
</evidence>
<evidence type="ECO:0000256" key="1">
    <source>
        <dbReference type="SAM" id="Coils"/>
    </source>
</evidence>
<feature type="transmembrane region" description="Helical" evidence="3">
    <location>
        <begin position="42"/>
        <end position="63"/>
    </location>
</feature>
<keyword evidence="1" id="KW-0175">Coiled coil</keyword>
<dbReference type="OrthoDB" id="1113942at2"/>
<comment type="caution">
    <text evidence="4">The sequence shown here is derived from an EMBL/GenBank/DDBJ whole genome shotgun (WGS) entry which is preliminary data.</text>
</comment>
<accession>A0A2W7UCE4</accession>
<evidence type="ECO:0000256" key="2">
    <source>
        <dbReference type="SAM" id="MobiDB-lite"/>
    </source>
</evidence>
<keyword evidence="3" id="KW-0812">Transmembrane</keyword>
<dbReference type="Proteomes" id="UP000249177">
    <property type="component" value="Unassembled WGS sequence"/>
</dbReference>
<dbReference type="AlphaFoldDB" id="A0A2W7UCE4"/>
<keyword evidence="5" id="KW-1185">Reference proteome</keyword>
<keyword evidence="3" id="KW-0472">Membrane</keyword>
<feature type="region of interest" description="Disordered" evidence="2">
    <location>
        <begin position="87"/>
        <end position="122"/>
    </location>
</feature>
<gene>
    <name evidence="4" type="ORF">DOS84_13320</name>
</gene>
<feature type="compositionally biased region" description="Basic and acidic residues" evidence="2">
    <location>
        <begin position="110"/>
        <end position="119"/>
    </location>
</feature>
<dbReference type="EMBL" id="QKXH01000008">
    <property type="protein sequence ID" value="PZX92847.1"/>
    <property type="molecule type" value="Genomic_DNA"/>
</dbReference>
<name>A0A2W7UCE4_9FLAO</name>
<organism evidence="4 5">
    <name type="scientific">Flavobacterium aquariorum</name>
    <dbReference type="NCBI Taxonomy" id="2217670"/>
    <lineage>
        <taxon>Bacteria</taxon>
        <taxon>Pseudomonadati</taxon>
        <taxon>Bacteroidota</taxon>
        <taxon>Flavobacteriia</taxon>
        <taxon>Flavobacteriales</taxon>
        <taxon>Flavobacteriaceae</taxon>
        <taxon>Flavobacterium</taxon>
    </lineage>
</organism>
<evidence type="ECO:0000313" key="5">
    <source>
        <dbReference type="Proteomes" id="UP000249177"/>
    </source>
</evidence>
<proteinExistence type="predicted"/>
<evidence type="ECO:0000313" key="4">
    <source>
        <dbReference type="EMBL" id="PZX92847.1"/>
    </source>
</evidence>
<sequence length="537" mass="59733">MKNKEAKSIFSSLENFSSIPPPELWEKIEAQLDEPKKKNRAIIWWSIAASLVVGLSVPTILYFNANQGNGLEINVENNVNKVVLQKDSNLKSKSTHDGNKNKNENSNLNRNDRGIKNDDLNNNQVVTTTVSGVFSKTKDSAKFNNLSQWRKKGKIQIVKNESQSNVIVSNQNATPVILQSEIPIAKSAQVGNSNSNKNGIVRNQGNSISEENKNKTIAENTISKSEIVIDKSVQVKQTNANNKSIVSNQNNEILGLNNDKGLTEKTSSKDTLNKIKLEVEQLEQALVELDKGKSKKKKVSESIDKWSLQVFAGVMSSQNYSNEKALGNTVASKQSNGYGVKTNYKLNKKWGVSSGFKINELGQKIAGVSYYDKQNLYGAVSGSLPLTNDNYVPNSSTNYQFVSISKNEEYLFSSNSKNESGLEKGDVTQNLKYFEMPLEVSYAILSKKKTNISMNTGGFVGKLISNDIALNGNSIGENKNVNEFVYGTLLSSTLQYELFKKTKFFIEPGMNYYINPLENQSFNQFQWMFNVGLNVTF</sequence>
<feature type="compositionally biased region" description="Basic and acidic residues" evidence="2">
    <location>
        <begin position="88"/>
        <end position="103"/>
    </location>
</feature>
<keyword evidence="3" id="KW-1133">Transmembrane helix</keyword>
<reference evidence="4 5" key="1">
    <citation type="submission" date="2018-06" db="EMBL/GenBank/DDBJ databases">
        <title>Flavobacterium sp IMCC34762, genome.</title>
        <authorList>
            <person name="Joung Y."/>
            <person name="Cho J."/>
            <person name="Song J."/>
        </authorList>
    </citation>
    <scope>NUCLEOTIDE SEQUENCE [LARGE SCALE GENOMIC DNA]</scope>
    <source>
        <strain evidence="4 5">IMCC34762</strain>
    </source>
</reference>
<feature type="coiled-coil region" evidence="1">
    <location>
        <begin position="265"/>
        <end position="292"/>
    </location>
</feature>